<evidence type="ECO:0000256" key="3">
    <source>
        <dbReference type="ARBA" id="ARBA00023015"/>
    </source>
</evidence>
<organism evidence="8 9">
    <name type="scientific">Mucor flavus</name>
    <dbReference type="NCBI Taxonomy" id="439312"/>
    <lineage>
        <taxon>Eukaryota</taxon>
        <taxon>Fungi</taxon>
        <taxon>Fungi incertae sedis</taxon>
        <taxon>Mucoromycota</taxon>
        <taxon>Mucoromycotina</taxon>
        <taxon>Mucoromycetes</taxon>
        <taxon>Mucorales</taxon>
        <taxon>Mucorineae</taxon>
        <taxon>Mucoraceae</taxon>
        <taxon>Mucor</taxon>
    </lineage>
</organism>
<feature type="domain" description="Zn(2)-C6 fungal-type" evidence="7">
    <location>
        <begin position="8"/>
        <end position="37"/>
    </location>
</feature>
<evidence type="ECO:0000313" key="9">
    <source>
        <dbReference type="Proteomes" id="UP001473302"/>
    </source>
</evidence>
<evidence type="ECO:0000256" key="6">
    <source>
        <dbReference type="SAM" id="Phobius"/>
    </source>
</evidence>
<dbReference type="CDD" id="cd12148">
    <property type="entry name" value="fungal_TF_MHR"/>
    <property type="match status" value="1"/>
</dbReference>
<keyword evidence="5" id="KW-0539">Nucleus</keyword>
<dbReference type="InterPro" id="IPR001138">
    <property type="entry name" value="Zn2Cys6_DnaBD"/>
</dbReference>
<name>A0ABP9ZF86_9FUNG</name>
<keyword evidence="3" id="KW-0805">Transcription regulation</keyword>
<reference evidence="8 9" key="1">
    <citation type="submission" date="2024-04" db="EMBL/GenBank/DDBJ databases">
        <title>genome sequences of Mucor flavus KT1a and Helicostylum pulchrum KT1b strains isolated from the surface of a dry-aged beef.</title>
        <authorList>
            <person name="Toyotome T."/>
            <person name="Hosono M."/>
            <person name="Torimaru M."/>
            <person name="Fukuda K."/>
            <person name="Mikami N."/>
        </authorList>
    </citation>
    <scope>NUCLEOTIDE SEQUENCE [LARGE SCALE GENOMIC DNA]</scope>
    <source>
        <strain evidence="8 9">KT1a</strain>
    </source>
</reference>
<keyword evidence="9" id="KW-1185">Reference proteome</keyword>
<gene>
    <name evidence="8" type="ORF">MFLAVUS_011327</name>
</gene>
<evidence type="ECO:0000256" key="2">
    <source>
        <dbReference type="ARBA" id="ARBA00022723"/>
    </source>
</evidence>
<evidence type="ECO:0000256" key="5">
    <source>
        <dbReference type="ARBA" id="ARBA00023242"/>
    </source>
</evidence>
<comment type="caution">
    <text evidence="8">The sequence shown here is derived from an EMBL/GenBank/DDBJ whole genome shotgun (WGS) entry which is preliminary data.</text>
</comment>
<comment type="subcellular location">
    <subcellularLocation>
        <location evidence="1">Nucleus</location>
    </subcellularLocation>
</comment>
<sequence length="643" mass="74874">MIRARKIPCVECRLHRRRCTPTSSNKCSRCDRLRRECLEQPKPKENKFYSDLELIEGKKIQQQIFDLEQTIYQLETQLKTQSCRAIQNHNHSMREMMITNLEHSWKLQINDGTFQVETGIKNISDLLFIQSNEIPYLSPISCYSGASSSTDDEIETKLLMHFSSKSFDGLTPFLTKTLAKYANQKLKLQYSDYLPDYLLLQPTMVVDHLVSTYFICYNLLSPIVHENSFMERYLMLENPLDDLITLCICNRVCGSPCNHIHFTSHDRRAMADYFFEKARNMILDQFDVPGKRLENVMSINILGRYMHANFKHKEGDELIAIAYQICLDLANEFKDPPQNPSYKYQVDHALFTRHITITMSLRGLLNGLFDRPMDESSNFNSKWVTVDDEPEETKTVIETQNWFWNLFSHSYIQQFMLNIYRAQTGKEYALSFECIVQFEGVIASSVSTIPSKFRLCDDFKDTQKCIEAINRTTDRIKLLVFIHFQMFIVGAFSYLIQPVASYEGYDLLCSRVQQRSLENTLDGCRLLIHATRHLSKMEETKSLYITAATDLLFGSVDALLLLLMAHDQHIAKESQFALRACLEDIGRINHLQIDQLPVESSPIVSAHKNFIDTNSFDFKYYNRYPQPWYALMYDITKYMAGIE</sequence>
<keyword evidence="6" id="KW-1133">Transmembrane helix</keyword>
<accession>A0ABP9ZF86</accession>
<keyword evidence="4" id="KW-0804">Transcription</keyword>
<proteinExistence type="predicted"/>
<protein>
    <recommendedName>
        <fullName evidence="7">Zn(2)-C6 fungal-type domain-containing protein</fullName>
    </recommendedName>
</protein>
<keyword evidence="6" id="KW-0472">Membrane</keyword>
<dbReference type="PANTHER" id="PTHR47338">
    <property type="entry name" value="ZN(II)2CYS6 TRANSCRIPTION FACTOR (EUROFUNG)-RELATED"/>
    <property type="match status" value="1"/>
</dbReference>
<evidence type="ECO:0000256" key="1">
    <source>
        <dbReference type="ARBA" id="ARBA00004123"/>
    </source>
</evidence>
<feature type="transmembrane region" description="Helical" evidence="6">
    <location>
        <begin position="543"/>
        <end position="565"/>
    </location>
</feature>
<dbReference type="PROSITE" id="PS00463">
    <property type="entry name" value="ZN2_CY6_FUNGAL_1"/>
    <property type="match status" value="1"/>
</dbReference>
<dbReference type="EMBL" id="BAABUK010000049">
    <property type="protein sequence ID" value="GAA5817774.1"/>
    <property type="molecule type" value="Genomic_DNA"/>
</dbReference>
<evidence type="ECO:0000259" key="7">
    <source>
        <dbReference type="PROSITE" id="PS00463"/>
    </source>
</evidence>
<dbReference type="CDD" id="cd00067">
    <property type="entry name" value="GAL4"/>
    <property type="match status" value="1"/>
</dbReference>
<keyword evidence="2" id="KW-0479">Metal-binding</keyword>
<dbReference type="PANTHER" id="PTHR47338:SF5">
    <property type="entry name" value="ZN(II)2CYS6 TRANSCRIPTION FACTOR (EUROFUNG)"/>
    <property type="match status" value="1"/>
</dbReference>
<evidence type="ECO:0000313" key="8">
    <source>
        <dbReference type="EMBL" id="GAA5817774.1"/>
    </source>
</evidence>
<feature type="transmembrane region" description="Helical" evidence="6">
    <location>
        <begin position="478"/>
        <end position="496"/>
    </location>
</feature>
<dbReference type="InterPro" id="IPR050815">
    <property type="entry name" value="TF_fung"/>
</dbReference>
<keyword evidence="6" id="KW-0812">Transmembrane</keyword>
<dbReference type="Proteomes" id="UP001473302">
    <property type="component" value="Unassembled WGS sequence"/>
</dbReference>
<evidence type="ECO:0000256" key="4">
    <source>
        <dbReference type="ARBA" id="ARBA00023163"/>
    </source>
</evidence>